<protein>
    <submittedName>
        <fullName evidence="2">Uncharacterized protein</fullName>
    </submittedName>
</protein>
<comment type="caution">
    <text evidence="2">The sequence shown here is derived from an EMBL/GenBank/DDBJ whole genome shotgun (WGS) entry which is preliminary data.</text>
</comment>
<feature type="non-terminal residue" evidence="2">
    <location>
        <position position="55"/>
    </location>
</feature>
<organism evidence="2">
    <name type="scientific">Tanacetum cinerariifolium</name>
    <name type="common">Dalmatian daisy</name>
    <name type="synonym">Chrysanthemum cinerariifolium</name>
    <dbReference type="NCBI Taxonomy" id="118510"/>
    <lineage>
        <taxon>Eukaryota</taxon>
        <taxon>Viridiplantae</taxon>
        <taxon>Streptophyta</taxon>
        <taxon>Embryophyta</taxon>
        <taxon>Tracheophyta</taxon>
        <taxon>Spermatophyta</taxon>
        <taxon>Magnoliopsida</taxon>
        <taxon>eudicotyledons</taxon>
        <taxon>Gunneridae</taxon>
        <taxon>Pentapetalae</taxon>
        <taxon>asterids</taxon>
        <taxon>campanulids</taxon>
        <taxon>Asterales</taxon>
        <taxon>Asteraceae</taxon>
        <taxon>Asteroideae</taxon>
        <taxon>Anthemideae</taxon>
        <taxon>Anthemidinae</taxon>
        <taxon>Tanacetum</taxon>
    </lineage>
</organism>
<dbReference type="EMBL" id="BKCJ011147638">
    <property type="protein sequence ID" value="GFC94231.1"/>
    <property type="molecule type" value="Genomic_DNA"/>
</dbReference>
<name>A0A699S9S9_TANCI</name>
<evidence type="ECO:0000313" key="2">
    <source>
        <dbReference type="EMBL" id="GFC94231.1"/>
    </source>
</evidence>
<gene>
    <name evidence="2" type="ORF">Tci_866201</name>
</gene>
<reference evidence="2" key="1">
    <citation type="journal article" date="2019" name="Sci. Rep.">
        <title>Draft genome of Tanacetum cinerariifolium, the natural source of mosquito coil.</title>
        <authorList>
            <person name="Yamashiro T."/>
            <person name="Shiraishi A."/>
            <person name="Satake H."/>
            <person name="Nakayama K."/>
        </authorList>
    </citation>
    <scope>NUCLEOTIDE SEQUENCE</scope>
</reference>
<feature type="region of interest" description="Disordered" evidence="1">
    <location>
        <begin position="14"/>
        <end position="55"/>
    </location>
</feature>
<sequence length="55" mass="5935">MDLFSLIRAPNPTKAAPVAVEPPTVQESRKRGREGIDANAPQSRCGGIMPTFNLQ</sequence>
<evidence type="ECO:0000256" key="1">
    <source>
        <dbReference type="SAM" id="MobiDB-lite"/>
    </source>
</evidence>
<feature type="compositionally biased region" description="Basic and acidic residues" evidence="1">
    <location>
        <begin position="27"/>
        <end position="36"/>
    </location>
</feature>
<proteinExistence type="predicted"/>
<dbReference type="AlphaFoldDB" id="A0A699S9S9"/>
<accession>A0A699S9S9</accession>